<evidence type="ECO:0000256" key="5">
    <source>
        <dbReference type="ARBA" id="ARBA00023235"/>
    </source>
</evidence>
<dbReference type="Gene3D" id="3.10.50.40">
    <property type="match status" value="2"/>
</dbReference>
<keyword evidence="10" id="KW-1185">Reference proteome</keyword>
<feature type="domain" description="PpiC" evidence="8">
    <location>
        <begin position="257"/>
        <end position="359"/>
    </location>
</feature>
<dbReference type="AlphaFoldDB" id="A0A4Q5LWG8"/>
<dbReference type="InterPro" id="IPR023058">
    <property type="entry name" value="PPIase_PpiC_CS"/>
</dbReference>
<evidence type="ECO:0000259" key="8">
    <source>
        <dbReference type="PROSITE" id="PS50198"/>
    </source>
</evidence>
<dbReference type="Pfam" id="PF00639">
    <property type="entry name" value="Rotamase"/>
    <property type="match status" value="2"/>
</dbReference>
<dbReference type="InterPro" id="IPR046357">
    <property type="entry name" value="PPIase_dom_sf"/>
</dbReference>
<keyword evidence="4 6" id="KW-0697">Rotamase</keyword>
<keyword evidence="3 7" id="KW-0732">Signal</keyword>
<dbReference type="InterPro" id="IPR006665">
    <property type="entry name" value="OmpA-like"/>
</dbReference>
<evidence type="ECO:0000256" key="2">
    <source>
        <dbReference type="ARBA" id="ARBA00013194"/>
    </source>
</evidence>
<dbReference type="Gene3D" id="3.30.1330.60">
    <property type="entry name" value="OmpA-like domain"/>
    <property type="match status" value="1"/>
</dbReference>
<dbReference type="OrthoDB" id="14196at2"/>
<dbReference type="Pfam" id="PF00691">
    <property type="entry name" value="OmpA"/>
    <property type="match status" value="1"/>
</dbReference>
<dbReference type="RefSeq" id="WP_130022835.1">
    <property type="nucleotide sequence ID" value="NZ_SEWF01000032.1"/>
</dbReference>
<protein>
    <recommendedName>
        <fullName evidence="2">peptidylprolyl isomerase</fullName>
        <ecNumber evidence="2">5.2.1.8</ecNumber>
    </recommendedName>
</protein>
<feature type="signal peptide" evidence="7">
    <location>
        <begin position="1"/>
        <end position="19"/>
    </location>
</feature>
<comment type="caution">
    <text evidence="9">The sequence shown here is derived from an EMBL/GenBank/DDBJ whole genome shotgun (WGS) entry which is preliminary data.</text>
</comment>
<dbReference type="PROSITE" id="PS50198">
    <property type="entry name" value="PPIC_PPIASE_2"/>
    <property type="match status" value="2"/>
</dbReference>
<reference evidence="9 10" key="1">
    <citation type="submission" date="2019-02" db="EMBL/GenBank/DDBJ databases">
        <title>Bacterial novel species Emticicia sp. 17J42-9 isolated from soil.</title>
        <authorList>
            <person name="Jung H.-Y."/>
        </authorList>
    </citation>
    <scope>NUCLEOTIDE SEQUENCE [LARGE SCALE GENOMIC DNA]</scope>
    <source>
        <strain evidence="9 10">17J42-9</strain>
    </source>
</reference>
<evidence type="ECO:0000256" key="6">
    <source>
        <dbReference type="PROSITE-ProRule" id="PRU00278"/>
    </source>
</evidence>
<dbReference type="GO" id="GO:0003755">
    <property type="term" value="F:peptidyl-prolyl cis-trans isomerase activity"/>
    <property type="evidence" value="ECO:0007669"/>
    <property type="project" value="UniProtKB-KW"/>
</dbReference>
<dbReference type="EMBL" id="SEWF01000032">
    <property type="protein sequence ID" value="RYU94054.1"/>
    <property type="molecule type" value="Genomic_DNA"/>
</dbReference>
<evidence type="ECO:0000256" key="3">
    <source>
        <dbReference type="ARBA" id="ARBA00022729"/>
    </source>
</evidence>
<sequence length="791" mass="90931">MKRFYKIFPYILIIFSQFACQVLKKTASEKKVKDSSQTAGMAPTAQEVKPVNVVNTEPVGLTVGTNEVKVSELKHELEKMMVNDSVSADKALEQVIQDQRIVAEAKRRGYDNSEEYKEELQTYNGLLAEAYLTDSATIKYLLKETYDWMLQEVRASHIMYQISEFANPADTAAIYNKLIDIRRRALEGEDFGVLAQQFSQDKKTSGKGGELGWFSALQLVYPLEKAAFNIAVGQVSMPIRTKAGYHLVKVLERRPNSGKVWVQHILKAVPPNSSDSLGKAKFQIDSLYTALTKGAKFEVLCEQYSDDYKTRKNQGYLPVFGIGTREETAFEQAAFSLKVGEFSKPVRTSAGWHIIRLAKKIPLESYEVLLPKLKEKVVTDSRGELVRENALNRMKKDMQFVEYPDIVKKAIESADTNLVKKKWGYALNGPITNSTIFSIGKNEIKAKAFFDYVMERQLVERIPTGYSAISWMRSLYKKFVDKNVKEYAETHLAEINSDFRLLMQEYSTSFLKMQLMNDFVFEKSVADTLGQRAFYEKNKGNYRMSERMFGSLIVAKDAKTLGQVREVFKKGVPYSLNSTMRTPLYYDKYASELTPDHKKILATLLEIMRINKGYIVEIGGYADQNENTSNSAERIEKVKEFLVANGLPIERIIENDFAKTKRADRFDWTKNQRVMFVFYSNSKKDVEKRFNRKEANAVTIEDGYFKKGDNKYINAFKWEIGSQSVIKDGKYIELSVERIEPARYKTLREARGQVLVDYQKQLEKQLYEELENRYPVKINREELDKALEAKK</sequence>
<accession>A0A4Q5LWG8</accession>
<dbReference type="SUPFAM" id="SSF54534">
    <property type="entry name" value="FKBP-like"/>
    <property type="match status" value="2"/>
</dbReference>
<dbReference type="InterPro" id="IPR000297">
    <property type="entry name" value="PPIase_PpiC"/>
</dbReference>
<feature type="chain" id="PRO_5020232279" description="peptidylprolyl isomerase" evidence="7">
    <location>
        <begin position="20"/>
        <end position="791"/>
    </location>
</feature>
<evidence type="ECO:0000313" key="10">
    <source>
        <dbReference type="Proteomes" id="UP000293162"/>
    </source>
</evidence>
<dbReference type="PROSITE" id="PS01096">
    <property type="entry name" value="PPIC_PPIASE_1"/>
    <property type="match status" value="1"/>
</dbReference>
<feature type="domain" description="PpiC" evidence="8">
    <location>
        <begin position="150"/>
        <end position="252"/>
    </location>
</feature>
<dbReference type="InterPro" id="IPR036737">
    <property type="entry name" value="OmpA-like_sf"/>
</dbReference>
<evidence type="ECO:0000256" key="4">
    <source>
        <dbReference type="ARBA" id="ARBA00023110"/>
    </source>
</evidence>
<dbReference type="InterPro" id="IPR050245">
    <property type="entry name" value="PrsA_foldase"/>
</dbReference>
<organism evidence="9 10">
    <name type="scientific">Emticicia agri</name>
    <dbReference type="NCBI Taxonomy" id="2492393"/>
    <lineage>
        <taxon>Bacteria</taxon>
        <taxon>Pseudomonadati</taxon>
        <taxon>Bacteroidota</taxon>
        <taxon>Cytophagia</taxon>
        <taxon>Cytophagales</taxon>
        <taxon>Leadbetterellaceae</taxon>
        <taxon>Emticicia</taxon>
    </lineage>
</organism>
<evidence type="ECO:0000256" key="1">
    <source>
        <dbReference type="ARBA" id="ARBA00000971"/>
    </source>
</evidence>
<dbReference type="EC" id="5.2.1.8" evidence="2"/>
<keyword evidence="5 6" id="KW-0413">Isomerase</keyword>
<name>A0A4Q5LWG8_9BACT</name>
<evidence type="ECO:0000313" key="9">
    <source>
        <dbReference type="EMBL" id="RYU94054.1"/>
    </source>
</evidence>
<dbReference type="PANTHER" id="PTHR47245:SF1">
    <property type="entry name" value="FOLDASE PROTEIN PRSA"/>
    <property type="match status" value="1"/>
</dbReference>
<gene>
    <name evidence="9" type="ORF">EWM59_18970</name>
</gene>
<evidence type="ECO:0000256" key="7">
    <source>
        <dbReference type="SAM" id="SignalP"/>
    </source>
</evidence>
<dbReference type="Proteomes" id="UP000293162">
    <property type="component" value="Unassembled WGS sequence"/>
</dbReference>
<comment type="catalytic activity">
    <reaction evidence="1">
        <text>[protein]-peptidylproline (omega=180) = [protein]-peptidylproline (omega=0)</text>
        <dbReference type="Rhea" id="RHEA:16237"/>
        <dbReference type="Rhea" id="RHEA-COMP:10747"/>
        <dbReference type="Rhea" id="RHEA-COMP:10748"/>
        <dbReference type="ChEBI" id="CHEBI:83833"/>
        <dbReference type="ChEBI" id="CHEBI:83834"/>
        <dbReference type="EC" id="5.2.1.8"/>
    </reaction>
</comment>
<dbReference type="SUPFAM" id="SSF103088">
    <property type="entry name" value="OmpA-like"/>
    <property type="match status" value="1"/>
</dbReference>
<proteinExistence type="predicted"/>
<dbReference type="PANTHER" id="PTHR47245">
    <property type="entry name" value="PEPTIDYLPROLYL ISOMERASE"/>
    <property type="match status" value="1"/>
</dbReference>